<feature type="region of interest" description="Disordered" evidence="1">
    <location>
        <begin position="1035"/>
        <end position="1067"/>
    </location>
</feature>
<dbReference type="Proteomes" id="UP001163255">
    <property type="component" value="Chromosome"/>
</dbReference>
<dbReference type="EMBL" id="CP103300">
    <property type="protein sequence ID" value="UYM16395.1"/>
    <property type="molecule type" value="Genomic_DNA"/>
</dbReference>
<proteinExistence type="predicted"/>
<dbReference type="RefSeq" id="WP_262598690.1">
    <property type="nucleotide sequence ID" value="NZ_CP103300.1"/>
</dbReference>
<name>A0ABY6GUL5_9GAMM</name>
<feature type="compositionally biased region" description="Polar residues" evidence="1">
    <location>
        <begin position="1040"/>
        <end position="1050"/>
    </location>
</feature>
<evidence type="ECO:0000313" key="2">
    <source>
        <dbReference type="EMBL" id="UYM16395.1"/>
    </source>
</evidence>
<organism evidence="2 3">
    <name type="scientific">Endozoicomonas euniceicola</name>
    <dbReference type="NCBI Taxonomy" id="1234143"/>
    <lineage>
        <taxon>Bacteria</taxon>
        <taxon>Pseudomonadati</taxon>
        <taxon>Pseudomonadota</taxon>
        <taxon>Gammaproteobacteria</taxon>
        <taxon>Oceanospirillales</taxon>
        <taxon>Endozoicomonadaceae</taxon>
        <taxon>Endozoicomonas</taxon>
    </lineage>
</organism>
<sequence length="1067" mass="119686">MEPSRPPSSTDSLQFYDALENLPDTDPDTFSSDPLHGHRKVDTVDLNQVFSQIPNRKDDGTTGAFKPIQKMQIDIQKPQSGLLQRTFGWLWGKPPEQAEETYKTATSVTTETIKPNKPARSNWVVQRLKSYIISPVSDFLVKPLAERLVKPVANQVLVKPFKHFIVPQAQKRVANLARYQLLEKWAGVTFDMEDETWQQLFTDIILTAFKDLDPQKTGVYQNLKIPRLTIETRNGPLVISNLSLSACLKPPESESTEIQNQQGQTTISIHQVRCDVDIPVEYQKEPVSLQFATNLGEVHLGTDIGKFLNFTSAYTWLRESKDSPNLPRDHTAFQVSLAELEVKYSNTNTAYAIDGEYADPASKEPGLAEFNKGTATFRNLKMSKKINLVHQEADQSAVTTMDGMEIHFDTDDNRPSVVALNKIALSDIDDDHNSSLSCELTLQPKHLEKSPSLMLRLLGFLLGGKTKISLHAPVRRGDIALKDLKYSKKQLAKLSDSERQGKGYIEVESSNPLIKLILGPLLRSRFTRITQTANGSTTKPSIQIGAQFEVELPGLIPGSGHEDDHGTIVMTELFDQIGGDLLNGWSLINSRLLICPKRLENQCVLASREKATGSTSPEQSRQLVMMYKELKQRQHHREALRACLAITTPVYKKLILECDDPDERAEYYKIAHELTEVDPPKSVAIFAALLQRKQYAEEPKTADPNWLTQMALDFEREEPDNIGLVIDTLSFAYKSDPFAGSEAMRQLLRLVKEGRCPGEVISQLVWDHVKSGRFEGSPKALAQTVDAIESVVGESVINILREYPTQPLADLSASDSEAPELIDRISNLMQKYKLPVPAAELHLHIGEKFAAERVLETAIQNNNPDALRARIRWEIKDGSIGYPRYIDAAKVLLETLSNPALPAEMKEAGEEAFHEFWQQTHDKPEIATAFCHPFHTGSKHPYNRFVRQLFSIPHELTLNPDKFVTKIHEMRLLLLQAKETADIAPAQLAMINHFATLLNNLQALNDQARLSTLLLRQPQASQPVVQSLLPAGRTPVRVNLNRSPGSSSVPETAPDWMQEATDRRQLN</sequence>
<gene>
    <name evidence="2" type="ORF">NX720_00225</name>
</gene>
<protein>
    <submittedName>
        <fullName evidence="2">Uncharacterized protein</fullName>
    </submittedName>
</protein>
<keyword evidence="3" id="KW-1185">Reference proteome</keyword>
<evidence type="ECO:0000256" key="1">
    <source>
        <dbReference type="SAM" id="MobiDB-lite"/>
    </source>
</evidence>
<reference evidence="2" key="1">
    <citation type="submission" date="2022-10" db="EMBL/GenBank/DDBJ databases">
        <title>Completed Genome Sequence of two octocoral isolated bacterium, Endozoicomonas euniceicola EF212T and Endozoicomonas gorgoniicola PS125T.</title>
        <authorList>
            <person name="Chiou Y.-J."/>
            <person name="Chen Y.-H."/>
        </authorList>
    </citation>
    <scope>NUCLEOTIDE SEQUENCE</scope>
    <source>
        <strain evidence="2">EF212</strain>
    </source>
</reference>
<evidence type="ECO:0000313" key="3">
    <source>
        <dbReference type="Proteomes" id="UP001163255"/>
    </source>
</evidence>
<accession>A0ABY6GUL5</accession>